<name>A0ACB7U8D8_DIOAL</name>
<proteinExistence type="predicted"/>
<sequence length="185" mass="19954">MFGVVFPELSFPMDISSFSQIDPLHWLLDLSSMAGEAYHSVKELCIFLINPNSLPAGKALAVYAQPPSGPFLFCGALHGSRPSALLRLPWPDPADVAATPAGSSAKIGVSIEDLAALPAVADAGKEEAAARVALKVGENLFNFMQSFCGVDGNRLVVPMDILDQWFKKFQERSRKDPTYLKAFGL</sequence>
<dbReference type="Proteomes" id="UP000827976">
    <property type="component" value="Chromosome 18"/>
</dbReference>
<protein>
    <submittedName>
        <fullName evidence="1">Uncharacterized protein</fullName>
    </submittedName>
</protein>
<evidence type="ECO:0000313" key="2">
    <source>
        <dbReference type="Proteomes" id="UP000827976"/>
    </source>
</evidence>
<evidence type="ECO:0000313" key="1">
    <source>
        <dbReference type="EMBL" id="KAH7656582.1"/>
    </source>
</evidence>
<keyword evidence="2" id="KW-1185">Reference proteome</keyword>
<gene>
    <name evidence="1" type="ORF">IHE45_18G084100</name>
</gene>
<reference evidence="2" key="1">
    <citation type="journal article" date="2022" name="Nat. Commun.">
        <title>Chromosome evolution and the genetic basis of agronomically important traits in greater yam.</title>
        <authorList>
            <person name="Bredeson J.V."/>
            <person name="Lyons J.B."/>
            <person name="Oniyinde I.O."/>
            <person name="Okereke N.R."/>
            <person name="Kolade O."/>
            <person name="Nnabue I."/>
            <person name="Nwadili C.O."/>
            <person name="Hribova E."/>
            <person name="Parker M."/>
            <person name="Nwogha J."/>
            <person name="Shu S."/>
            <person name="Carlson J."/>
            <person name="Kariba R."/>
            <person name="Muthemba S."/>
            <person name="Knop K."/>
            <person name="Barton G.J."/>
            <person name="Sherwood A.V."/>
            <person name="Lopez-Montes A."/>
            <person name="Asiedu R."/>
            <person name="Jamnadass R."/>
            <person name="Muchugi A."/>
            <person name="Goodstein D."/>
            <person name="Egesi C.N."/>
            <person name="Featherston J."/>
            <person name="Asfaw A."/>
            <person name="Simpson G.G."/>
            <person name="Dolezel J."/>
            <person name="Hendre P.S."/>
            <person name="Van Deynze A."/>
            <person name="Kumar P.L."/>
            <person name="Obidiegwu J.E."/>
            <person name="Bhattacharjee R."/>
            <person name="Rokhsar D.S."/>
        </authorList>
    </citation>
    <scope>NUCLEOTIDE SEQUENCE [LARGE SCALE GENOMIC DNA]</scope>
    <source>
        <strain evidence="2">cv. TDa95/00328</strain>
    </source>
</reference>
<dbReference type="EMBL" id="CM037028">
    <property type="protein sequence ID" value="KAH7656582.1"/>
    <property type="molecule type" value="Genomic_DNA"/>
</dbReference>
<organism evidence="1 2">
    <name type="scientific">Dioscorea alata</name>
    <name type="common">Purple yam</name>
    <dbReference type="NCBI Taxonomy" id="55571"/>
    <lineage>
        <taxon>Eukaryota</taxon>
        <taxon>Viridiplantae</taxon>
        <taxon>Streptophyta</taxon>
        <taxon>Embryophyta</taxon>
        <taxon>Tracheophyta</taxon>
        <taxon>Spermatophyta</taxon>
        <taxon>Magnoliopsida</taxon>
        <taxon>Liliopsida</taxon>
        <taxon>Dioscoreales</taxon>
        <taxon>Dioscoreaceae</taxon>
        <taxon>Dioscorea</taxon>
    </lineage>
</organism>
<accession>A0ACB7U8D8</accession>
<comment type="caution">
    <text evidence="1">The sequence shown here is derived from an EMBL/GenBank/DDBJ whole genome shotgun (WGS) entry which is preliminary data.</text>
</comment>